<evidence type="ECO:0000259" key="12">
    <source>
        <dbReference type="PROSITE" id="PS50059"/>
    </source>
</evidence>
<evidence type="ECO:0000256" key="3">
    <source>
        <dbReference type="ARBA" id="ARBA00006577"/>
    </source>
</evidence>
<evidence type="ECO:0000256" key="10">
    <source>
        <dbReference type="ARBA" id="ARBA00023157"/>
    </source>
</evidence>
<sequence length="231" mass="24564">MAVSALNVKTPNLHSLQSFNRKSFFTTKPNSSSPNSSSSLCSGSTRACFSNAVNAKLSNSAIKNRVFDVGVGILAASILAFSPLDADATRIEYYATVGEPLCELNFVRSGLGYCDVSVGPGAEAPYAELIDIHYTARFGDGTVFDSSYKRARPLTMRIGVGKVIKGLDQGIFGGEGVPPMHVGGKRKLHIPPELAYGPEPAGCFSGDCNVPGNATLLYDINFVRIYSGNRK</sequence>
<keyword evidence="5" id="KW-0150">Chloroplast</keyword>
<dbReference type="InterPro" id="IPR044183">
    <property type="entry name" value="PNSL4/FKBP13-like"/>
</dbReference>
<evidence type="ECO:0000313" key="15">
    <source>
        <dbReference type="RefSeq" id="XP_018838788.2"/>
    </source>
</evidence>
<gene>
    <name evidence="14 15" type="primary">LOC109004617</name>
</gene>
<dbReference type="PANTHER" id="PTHR47833">
    <property type="entry name" value="PHOTOSYNTHETIC NDH SUBUNIT OF LUMENAL LOCATION 4, CHLOROPLASTIC"/>
    <property type="match status" value="1"/>
</dbReference>
<dbReference type="InterPro" id="IPR046357">
    <property type="entry name" value="PPIase_dom_sf"/>
</dbReference>
<dbReference type="InterPro" id="IPR001179">
    <property type="entry name" value="PPIase_FKBP_dom"/>
</dbReference>
<proteinExistence type="inferred from homology"/>
<evidence type="ECO:0000256" key="8">
    <source>
        <dbReference type="ARBA" id="ARBA00023078"/>
    </source>
</evidence>
<evidence type="ECO:0000256" key="7">
    <source>
        <dbReference type="ARBA" id="ARBA00022946"/>
    </source>
</evidence>
<keyword evidence="8" id="KW-0793">Thylakoid</keyword>
<dbReference type="SUPFAM" id="SSF54534">
    <property type="entry name" value="FKBP-like"/>
    <property type="match status" value="1"/>
</dbReference>
<dbReference type="Gene3D" id="3.10.50.40">
    <property type="match status" value="1"/>
</dbReference>
<evidence type="ECO:0000256" key="2">
    <source>
        <dbReference type="ARBA" id="ARBA00004456"/>
    </source>
</evidence>
<evidence type="ECO:0000313" key="14">
    <source>
        <dbReference type="RefSeq" id="XP_018838787.2"/>
    </source>
</evidence>
<dbReference type="OrthoDB" id="1902587at2759"/>
<dbReference type="FunFam" id="3.10.50.40:FF:000032">
    <property type="entry name" value="Peptidylprolyl isomerase"/>
    <property type="match status" value="1"/>
</dbReference>
<accession>A0A2I4G4F6</accession>
<keyword evidence="13" id="KW-1185">Reference proteome</keyword>
<reference evidence="14 15" key="1">
    <citation type="submission" date="2025-04" db="UniProtKB">
        <authorList>
            <consortium name="RefSeq"/>
        </authorList>
    </citation>
    <scope>IDENTIFICATION</scope>
    <source>
        <tissue evidence="14 15">Leaves</tissue>
    </source>
</reference>
<dbReference type="PANTHER" id="PTHR47833:SF1">
    <property type="entry name" value="PHOTOSYNTHETIC NDH SUBUNIT OF LUMENAL LOCATION 4, CHLOROPLASTIC"/>
    <property type="match status" value="1"/>
</dbReference>
<evidence type="ECO:0000256" key="1">
    <source>
        <dbReference type="ARBA" id="ARBA00000971"/>
    </source>
</evidence>
<dbReference type="Proteomes" id="UP000235220">
    <property type="component" value="Chromosome 10"/>
</dbReference>
<dbReference type="EC" id="5.2.1.8" evidence="4 11"/>
<dbReference type="RefSeq" id="XP_018838788.2">
    <property type="nucleotide sequence ID" value="XM_018983243.2"/>
</dbReference>
<dbReference type="AlphaFoldDB" id="A0A2I4G4F6"/>
<comment type="catalytic activity">
    <reaction evidence="1 11">
        <text>[protein]-peptidylproline (omega=180) = [protein]-peptidylproline (omega=0)</text>
        <dbReference type="Rhea" id="RHEA:16237"/>
        <dbReference type="Rhea" id="RHEA-COMP:10747"/>
        <dbReference type="Rhea" id="RHEA-COMP:10748"/>
        <dbReference type="ChEBI" id="CHEBI:83833"/>
        <dbReference type="ChEBI" id="CHEBI:83834"/>
        <dbReference type="EC" id="5.2.1.8"/>
    </reaction>
</comment>
<organism evidence="13 14">
    <name type="scientific">Juglans regia</name>
    <name type="common">English walnut</name>
    <dbReference type="NCBI Taxonomy" id="51240"/>
    <lineage>
        <taxon>Eukaryota</taxon>
        <taxon>Viridiplantae</taxon>
        <taxon>Streptophyta</taxon>
        <taxon>Embryophyta</taxon>
        <taxon>Tracheophyta</taxon>
        <taxon>Spermatophyta</taxon>
        <taxon>Magnoliopsida</taxon>
        <taxon>eudicotyledons</taxon>
        <taxon>Gunneridae</taxon>
        <taxon>Pentapetalae</taxon>
        <taxon>rosids</taxon>
        <taxon>fabids</taxon>
        <taxon>Fagales</taxon>
        <taxon>Juglandaceae</taxon>
        <taxon>Juglans</taxon>
    </lineage>
</organism>
<dbReference type="Gramene" id="Jr10_11710_p1">
    <property type="protein sequence ID" value="cds.Jr10_11710_p1"/>
    <property type="gene ID" value="Jr10_11710"/>
</dbReference>
<dbReference type="RefSeq" id="XP_018838787.2">
    <property type="nucleotide sequence ID" value="XM_018983242.2"/>
</dbReference>
<dbReference type="GeneID" id="109004617"/>
<comment type="similarity">
    <text evidence="3">Belongs to the FKBP-type PPIase family.</text>
</comment>
<evidence type="ECO:0000256" key="5">
    <source>
        <dbReference type="ARBA" id="ARBA00022528"/>
    </source>
</evidence>
<keyword evidence="11" id="KW-0413">Isomerase</keyword>
<keyword evidence="6" id="KW-0934">Plastid</keyword>
<evidence type="ECO:0000256" key="4">
    <source>
        <dbReference type="ARBA" id="ARBA00013194"/>
    </source>
</evidence>
<dbReference type="PROSITE" id="PS50059">
    <property type="entry name" value="FKBP_PPIASE"/>
    <property type="match status" value="1"/>
</dbReference>
<dbReference type="Pfam" id="PF00254">
    <property type="entry name" value="FKBP_C"/>
    <property type="match status" value="1"/>
</dbReference>
<keyword evidence="10" id="KW-1015">Disulfide bond</keyword>
<keyword evidence="7" id="KW-0809">Transit peptide</keyword>
<keyword evidence="9 11" id="KW-0697">Rotamase</keyword>
<evidence type="ECO:0000256" key="11">
    <source>
        <dbReference type="PROSITE-ProRule" id="PRU00277"/>
    </source>
</evidence>
<comment type="subcellular location">
    <subcellularLocation>
        <location evidence="2">Plastid</location>
        <location evidence="2">Chloroplast thylakoid lumen</location>
    </subcellularLocation>
</comment>
<dbReference type="GO" id="GO:0003755">
    <property type="term" value="F:peptidyl-prolyl cis-trans isomerase activity"/>
    <property type="evidence" value="ECO:0007669"/>
    <property type="project" value="UniProtKB-KW"/>
</dbReference>
<protein>
    <recommendedName>
        <fullName evidence="4 11">peptidylprolyl isomerase</fullName>
        <ecNumber evidence="4 11">5.2.1.8</ecNumber>
    </recommendedName>
</protein>
<evidence type="ECO:0000256" key="9">
    <source>
        <dbReference type="ARBA" id="ARBA00023110"/>
    </source>
</evidence>
<name>A0A2I4G4F6_JUGRE</name>
<dbReference type="KEGG" id="jre:109004617"/>
<dbReference type="Gramene" id="Jr10_11700_p1">
    <property type="protein sequence ID" value="cds.Jr10_11700_p1"/>
    <property type="gene ID" value="Jr10_11700"/>
</dbReference>
<dbReference type="GO" id="GO:0009543">
    <property type="term" value="C:chloroplast thylakoid lumen"/>
    <property type="evidence" value="ECO:0007669"/>
    <property type="project" value="UniProtKB-SubCell"/>
</dbReference>
<dbReference type="STRING" id="51240.A0A2I4G4F6"/>
<evidence type="ECO:0000313" key="13">
    <source>
        <dbReference type="Proteomes" id="UP000235220"/>
    </source>
</evidence>
<feature type="domain" description="PPIase FKBP-type" evidence="12">
    <location>
        <begin position="127"/>
        <end position="226"/>
    </location>
</feature>
<evidence type="ECO:0000256" key="6">
    <source>
        <dbReference type="ARBA" id="ARBA00022640"/>
    </source>
</evidence>